<dbReference type="PATRIC" id="fig|2751.33.peg.611"/>
<dbReference type="AlphaFoldDB" id="W0FGJ7"/>
<evidence type="ECO:0000313" key="1">
    <source>
        <dbReference type="EMBL" id="AHF21242.1"/>
    </source>
</evidence>
<name>W0FGJ7_CARML</name>
<dbReference type="GO" id="GO:0050830">
    <property type="term" value="P:defense response to Gram-positive bacterium"/>
    <property type="evidence" value="ECO:0007669"/>
    <property type="project" value="InterPro"/>
</dbReference>
<sequence>MSESNMKKVVGETFEDLSIAEMTKVQGSGDVMPESTPICAGFATLMSSIGLVKTIKGKC</sequence>
<dbReference type="InterPro" id="IPR027632">
    <property type="entry name" value="Lant_2_A2"/>
</dbReference>
<organism evidence="1">
    <name type="scientific">Carnobacterium maltaromaticum</name>
    <name type="common">Carnobacterium piscicola</name>
    <dbReference type="NCBI Taxonomy" id="2751"/>
    <lineage>
        <taxon>Bacteria</taxon>
        <taxon>Bacillati</taxon>
        <taxon>Bacillota</taxon>
        <taxon>Bacilli</taxon>
        <taxon>Lactobacillales</taxon>
        <taxon>Carnobacteriaceae</taxon>
        <taxon>Carnobacterium</taxon>
    </lineage>
</organism>
<reference evidence="1" key="1">
    <citation type="journal article" date="2014" name="Int. J. Food Microbiol.">
        <title>Purification and characterization of antimicrobial peptides from fish isolate Carnobacterium maltaromaticum C2: Carnobacteriocin X and carnolysins A1 and A2.</title>
        <authorList>
            <person name="Tulini F.L."/>
            <person name="Lohans C.T."/>
            <person name="Bordon K.C."/>
            <person name="Zheng J."/>
            <person name="Arantes E.C."/>
            <person name="Vederas J.C."/>
            <person name="De Martinis E.C."/>
        </authorList>
    </citation>
    <scope>NUCLEOTIDE SEQUENCE</scope>
    <source>
        <strain evidence="1">C2</strain>
    </source>
</reference>
<accession>W0FGJ7</accession>
<dbReference type="EMBL" id="KF573751">
    <property type="protein sequence ID" value="AHF21242.1"/>
    <property type="molecule type" value="Genomic_DNA"/>
</dbReference>
<proteinExistence type="predicted"/>
<gene>
    <name evidence="1" type="primary">crnA2</name>
</gene>
<dbReference type="Pfam" id="PF16934">
    <property type="entry name" value="Mersacidin"/>
    <property type="match status" value="1"/>
</dbReference>
<protein>
    <submittedName>
        <fullName evidence="1">CrnA2</fullName>
    </submittedName>
</protein>
<dbReference type="RefSeq" id="WP_056999988.1">
    <property type="nucleotide sequence ID" value="NZ_BJOJ01000049.1"/>
</dbReference>
<dbReference type="NCBIfam" id="TIGR03893">
    <property type="entry name" value="lant_SP_1948"/>
    <property type="match status" value="1"/>
</dbReference>